<accession>A0A847RWD5</accession>
<dbReference type="InterPro" id="IPR021725">
    <property type="entry name" value="Cdd1"/>
</dbReference>
<gene>
    <name evidence="1" type="ORF">HF682_09950</name>
</gene>
<dbReference type="Pfam" id="PF11731">
    <property type="entry name" value="Cdd1"/>
    <property type="match status" value="1"/>
</dbReference>
<comment type="caution">
    <text evidence="1">The sequence shown here is derived from an EMBL/GenBank/DDBJ whole genome shotgun (WGS) entry which is preliminary data.</text>
</comment>
<name>A0A847RWD5_9NEIS</name>
<dbReference type="Gene3D" id="1.10.150.20">
    <property type="entry name" value="5' to 3' exonuclease, C-terminal subdomain"/>
    <property type="match status" value="1"/>
</dbReference>
<dbReference type="EMBL" id="JABAIM010000002">
    <property type="protein sequence ID" value="NLR75480.1"/>
    <property type="molecule type" value="Genomic_DNA"/>
</dbReference>
<reference evidence="1 2" key="1">
    <citation type="submission" date="2020-04" db="EMBL/GenBank/DDBJ databases">
        <title>Draft genome of Leeia sp. IMCC25680.</title>
        <authorList>
            <person name="Song J."/>
            <person name="Cho J.-C."/>
        </authorList>
    </citation>
    <scope>NUCLEOTIDE SEQUENCE [LARGE SCALE GENOMIC DNA]</scope>
    <source>
        <strain evidence="1 2">IMCC25680</strain>
    </source>
</reference>
<sequence>MPTRRSPPVNPAALKVLQVIPGVGPACALDLWQLGIHTVADLRGRDAGQLYEALCALQGCRVDRCMLYVFRCAIYYAETEHPEPAKLKWWYWKDTPT</sequence>
<organism evidence="1 2">
    <name type="scientific">Leeia aquatica</name>
    <dbReference type="NCBI Taxonomy" id="2725557"/>
    <lineage>
        <taxon>Bacteria</taxon>
        <taxon>Pseudomonadati</taxon>
        <taxon>Pseudomonadota</taxon>
        <taxon>Betaproteobacteria</taxon>
        <taxon>Neisseriales</taxon>
        <taxon>Leeiaceae</taxon>
        <taxon>Leeia</taxon>
    </lineage>
</organism>
<keyword evidence="2" id="KW-1185">Reference proteome</keyword>
<protein>
    <submittedName>
        <fullName evidence="1">Pathogenicity locus</fullName>
    </submittedName>
</protein>
<dbReference type="Proteomes" id="UP000587991">
    <property type="component" value="Unassembled WGS sequence"/>
</dbReference>
<evidence type="ECO:0000313" key="2">
    <source>
        <dbReference type="Proteomes" id="UP000587991"/>
    </source>
</evidence>
<dbReference type="RefSeq" id="WP_168877145.1">
    <property type="nucleotide sequence ID" value="NZ_JABAIM010000002.1"/>
</dbReference>
<evidence type="ECO:0000313" key="1">
    <source>
        <dbReference type="EMBL" id="NLR75480.1"/>
    </source>
</evidence>
<proteinExistence type="predicted"/>
<dbReference type="AlphaFoldDB" id="A0A847RWD5"/>